<dbReference type="Proteomes" id="UP000076580">
    <property type="component" value="Chromosome 01"/>
</dbReference>
<feature type="region of interest" description="Disordered" evidence="1">
    <location>
        <begin position="124"/>
        <end position="198"/>
    </location>
</feature>
<dbReference type="RefSeq" id="XP_040660257.1">
    <property type="nucleotide sequence ID" value="XM_040799374.1"/>
</dbReference>
<sequence>MRVLACAARTVPSACGRGTVPGRSDQQLRGEHKYRYLHGDAHREDADGARSLEVAACAVLVLARPRHEYGCEPEPPSRRAFPRARSLDITLARLAFPRARNLDIESLDVRSATMRACRRRVGAPALAGQAPAPTAREKPPRPAWRTVVRPATGPDLLAAAPRRTDSVAPSGGHEPPSARVCGGAASGAGADSRASRGTRPAALRALHHSAPCSTPYRRAWCVSRHRDREAIGTTPAGRETCPRWSNHCLGARAEGMRGRREDGKKVDAHGTSVTRQSCSAETQLLAVQPSRLSPWRRATQRGGRASIPSHPEPRRIRCPTCTRCGCVQSCMSHAVDDPGDAM</sequence>
<proteinExistence type="predicted"/>
<name>A0A151GUX6_DRECN</name>
<organism evidence="2 3">
    <name type="scientific">Drechmeria coniospora</name>
    <name type="common">Nematophagous fungus</name>
    <name type="synonym">Meria coniospora</name>
    <dbReference type="NCBI Taxonomy" id="98403"/>
    <lineage>
        <taxon>Eukaryota</taxon>
        <taxon>Fungi</taxon>
        <taxon>Dikarya</taxon>
        <taxon>Ascomycota</taxon>
        <taxon>Pezizomycotina</taxon>
        <taxon>Sordariomycetes</taxon>
        <taxon>Hypocreomycetidae</taxon>
        <taxon>Hypocreales</taxon>
        <taxon>Ophiocordycipitaceae</taxon>
        <taxon>Drechmeria</taxon>
    </lineage>
</organism>
<accession>A0A151GUX6</accession>
<feature type="compositionally biased region" description="Low complexity" evidence="1">
    <location>
        <begin position="124"/>
        <end position="134"/>
    </location>
</feature>
<dbReference type="GeneID" id="63714687"/>
<protein>
    <submittedName>
        <fullName evidence="2">Uncharacterized protein</fullName>
    </submittedName>
</protein>
<keyword evidence="3" id="KW-1185">Reference proteome</keyword>
<feature type="compositionally biased region" description="Basic and acidic residues" evidence="1">
    <location>
        <begin position="255"/>
        <end position="268"/>
    </location>
</feature>
<reference evidence="2 3" key="1">
    <citation type="journal article" date="2016" name="Sci. Rep.">
        <title>Insights into Adaptations to a Near-Obligate Nematode Endoparasitic Lifestyle from the Finished Genome of Drechmeria coniospora.</title>
        <authorList>
            <person name="Zhang L."/>
            <person name="Zhou Z."/>
            <person name="Guo Q."/>
            <person name="Fokkens L."/>
            <person name="Miskei M."/>
            <person name="Pocsi I."/>
            <person name="Zhang W."/>
            <person name="Chen M."/>
            <person name="Wang L."/>
            <person name="Sun Y."/>
            <person name="Donzelli B.G."/>
            <person name="Gibson D.M."/>
            <person name="Nelson D.R."/>
            <person name="Luo J.G."/>
            <person name="Rep M."/>
            <person name="Liu H."/>
            <person name="Yang S."/>
            <person name="Wang J."/>
            <person name="Krasnoff S.B."/>
            <person name="Xu Y."/>
            <person name="Molnar I."/>
            <person name="Lin M."/>
        </authorList>
    </citation>
    <scope>NUCLEOTIDE SEQUENCE [LARGE SCALE GENOMIC DNA]</scope>
    <source>
        <strain evidence="2 3">ARSEF 6962</strain>
    </source>
</reference>
<evidence type="ECO:0000313" key="2">
    <source>
        <dbReference type="EMBL" id="KYK60905.1"/>
    </source>
</evidence>
<gene>
    <name evidence="2" type="ORF">DCS_02044</name>
</gene>
<dbReference type="InParanoid" id="A0A151GUX6"/>
<evidence type="ECO:0000256" key="1">
    <source>
        <dbReference type="SAM" id="MobiDB-lite"/>
    </source>
</evidence>
<feature type="region of interest" description="Disordered" evidence="1">
    <location>
        <begin position="255"/>
        <end position="275"/>
    </location>
</feature>
<dbReference type="EMBL" id="LAYC01000001">
    <property type="protein sequence ID" value="KYK60905.1"/>
    <property type="molecule type" value="Genomic_DNA"/>
</dbReference>
<comment type="caution">
    <text evidence="2">The sequence shown here is derived from an EMBL/GenBank/DDBJ whole genome shotgun (WGS) entry which is preliminary data.</text>
</comment>
<dbReference type="AlphaFoldDB" id="A0A151GUX6"/>
<evidence type="ECO:0000313" key="3">
    <source>
        <dbReference type="Proteomes" id="UP000076580"/>
    </source>
</evidence>
<feature type="compositionally biased region" description="Low complexity" evidence="1">
    <location>
        <begin position="177"/>
        <end position="198"/>
    </location>
</feature>